<dbReference type="InterPro" id="IPR007419">
    <property type="entry name" value="BFD-like_2Fe2S-bd_dom"/>
</dbReference>
<feature type="domain" description="BFD-like [2Fe-2S]-binding" evidence="9">
    <location>
        <begin position="55"/>
        <end position="102"/>
    </location>
</feature>
<keyword evidence="11" id="KW-1185">Reference proteome</keyword>
<gene>
    <name evidence="10" type="ORF">BZG02_06810</name>
</gene>
<dbReference type="Proteomes" id="UP000233535">
    <property type="component" value="Unassembled WGS sequence"/>
</dbReference>
<keyword evidence="4" id="KW-0249">Electron transport</keyword>
<evidence type="ECO:0000313" key="10">
    <source>
        <dbReference type="EMBL" id="PKQ64509.1"/>
    </source>
</evidence>
<keyword evidence="3" id="KW-0479">Metal-binding</keyword>
<evidence type="ECO:0000256" key="8">
    <source>
        <dbReference type="ARBA" id="ARBA00046332"/>
    </source>
</evidence>
<protein>
    <recommendedName>
        <fullName evidence="7">Bacterioferritin-associated ferredoxin</fullName>
    </recommendedName>
</protein>
<proteinExistence type="inferred from homology"/>
<keyword evidence="1" id="KW-0813">Transport</keyword>
<evidence type="ECO:0000256" key="1">
    <source>
        <dbReference type="ARBA" id="ARBA00022448"/>
    </source>
</evidence>
<dbReference type="Pfam" id="PF04324">
    <property type="entry name" value="Fer2_BFD"/>
    <property type="match status" value="1"/>
</dbReference>
<evidence type="ECO:0000256" key="5">
    <source>
        <dbReference type="ARBA" id="ARBA00023004"/>
    </source>
</evidence>
<comment type="similarity">
    <text evidence="8">Belongs to the Bfd family.</text>
</comment>
<evidence type="ECO:0000256" key="2">
    <source>
        <dbReference type="ARBA" id="ARBA00022714"/>
    </source>
</evidence>
<dbReference type="PANTHER" id="PTHR37424:SF1">
    <property type="entry name" value="BACTERIOFERRITIN-ASSOCIATED FERREDOXIN"/>
    <property type="match status" value="1"/>
</dbReference>
<dbReference type="PANTHER" id="PTHR37424">
    <property type="entry name" value="BACTERIOFERRITIN-ASSOCIATED FERREDOXIN"/>
    <property type="match status" value="1"/>
</dbReference>
<evidence type="ECO:0000256" key="7">
    <source>
        <dbReference type="ARBA" id="ARBA00039386"/>
    </source>
</evidence>
<evidence type="ECO:0000259" key="9">
    <source>
        <dbReference type="Pfam" id="PF04324"/>
    </source>
</evidence>
<dbReference type="InterPro" id="IPR052371">
    <property type="entry name" value="BFD-associated_ferredoxin"/>
</dbReference>
<sequence>MKENKIICSTNNIDYISIRKAMVAGARTLEDMKKHGLCLTCDGCKNELEKILSSVCGCNNVSMVNVIEAIKNGATTVEEVGKQTGAGTDCGRCKALIANVIEKGY</sequence>
<comment type="caution">
    <text evidence="10">The sequence shown here is derived from an EMBL/GenBank/DDBJ whole genome shotgun (WGS) entry which is preliminary data.</text>
</comment>
<dbReference type="AlphaFoldDB" id="A0A2N3I2H2"/>
<dbReference type="EMBL" id="MVDD01000003">
    <property type="protein sequence ID" value="PKQ64509.1"/>
    <property type="molecule type" value="Genomic_DNA"/>
</dbReference>
<evidence type="ECO:0000256" key="3">
    <source>
        <dbReference type="ARBA" id="ARBA00022723"/>
    </source>
</evidence>
<reference evidence="10 11" key="1">
    <citation type="journal article" date="2017" name="Front. Microbiol.">
        <title>Labilibaculum manganireducens gen. nov., sp. nov. and Labilibaculum filiforme sp. nov., Novel Bacteroidetes Isolated from Subsurface Sediments of the Baltic Sea.</title>
        <authorList>
            <person name="Vandieken V."/>
            <person name="Marshall I.P."/>
            <person name="Niemann H."/>
            <person name="Engelen B."/>
            <person name="Cypionka H."/>
        </authorList>
    </citation>
    <scope>NUCLEOTIDE SEQUENCE [LARGE SCALE GENOMIC DNA]</scope>
    <source>
        <strain evidence="10 11">59.16B</strain>
    </source>
</reference>
<keyword evidence="6" id="KW-0411">Iron-sulfur</keyword>
<keyword evidence="2" id="KW-0001">2Fe-2S</keyword>
<dbReference type="GO" id="GO:0046872">
    <property type="term" value="F:metal ion binding"/>
    <property type="evidence" value="ECO:0007669"/>
    <property type="project" value="UniProtKB-KW"/>
</dbReference>
<accession>A0A2N3I2H2</accession>
<evidence type="ECO:0000313" key="11">
    <source>
        <dbReference type="Proteomes" id="UP000233535"/>
    </source>
</evidence>
<dbReference type="InterPro" id="IPR041854">
    <property type="entry name" value="BFD-like_2Fe2S-bd_dom_sf"/>
</dbReference>
<organism evidence="10 11">
    <name type="scientific">Labilibaculum filiforme</name>
    <dbReference type="NCBI Taxonomy" id="1940526"/>
    <lineage>
        <taxon>Bacteria</taxon>
        <taxon>Pseudomonadati</taxon>
        <taxon>Bacteroidota</taxon>
        <taxon>Bacteroidia</taxon>
        <taxon>Marinilabiliales</taxon>
        <taxon>Marinifilaceae</taxon>
        <taxon>Labilibaculum</taxon>
    </lineage>
</organism>
<name>A0A2N3I2H2_9BACT</name>
<dbReference type="Gene3D" id="1.10.10.1100">
    <property type="entry name" value="BFD-like [2Fe-2S]-binding domain"/>
    <property type="match status" value="2"/>
</dbReference>
<evidence type="ECO:0000256" key="6">
    <source>
        <dbReference type="ARBA" id="ARBA00023014"/>
    </source>
</evidence>
<dbReference type="OrthoDB" id="1117882at2"/>
<dbReference type="GO" id="GO:0051537">
    <property type="term" value="F:2 iron, 2 sulfur cluster binding"/>
    <property type="evidence" value="ECO:0007669"/>
    <property type="project" value="UniProtKB-KW"/>
</dbReference>
<evidence type="ECO:0000256" key="4">
    <source>
        <dbReference type="ARBA" id="ARBA00022982"/>
    </source>
</evidence>
<keyword evidence="5" id="KW-0408">Iron</keyword>
<dbReference type="RefSeq" id="WP_101260658.1">
    <property type="nucleotide sequence ID" value="NZ_MVDD01000003.1"/>
</dbReference>